<dbReference type="GO" id="GO:0008855">
    <property type="term" value="F:exodeoxyribonuclease VII activity"/>
    <property type="evidence" value="ECO:0007669"/>
    <property type="project" value="UniProtKB-UniRule"/>
</dbReference>
<dbReference type="GO" id="GO:0009318">
    <property type="term" value="C:exodeoxyribonuclease VII complex"/>
    <property type="evidence" value="ECO:0007669"/>
    <property type="project" value="UniProtKB-UniRule"/>
</dbReference>
<dbReference type="InterPro" id="IPR025824">
    <property type="entry name" value="OB-fold_nuc-bd_dom"/>
</dbReference>
<feature type="domain" description="Exonuclease VII large subunit C-terminal" evidence="7">
    <location>
        <begin position="124"/>
        <end position="333"/>
    </location>
</feature>
<keyword evidence="3 5" id="KW-0378">Hydrolase</keyword>
<feature type="domain" description="OB-fold nucleic acid binding" evidence="8">
    <location>
        <begin position="7"/>
        <end position="101"/>
    </location>
</feature>
<evidence type="ECO:0000256" key="2">
    <source>
        <dbReference type="ARBA" id="ARBA00022722"/>
    </source>
</evidence>
<dbReference type="InterPro" id="IPR020579">
    <property type="entry name" value="Exonuc_VII_lsu_C"/>
</dbReference>
<name>A0A966LX01_9PROT</name>
<dbReference type="PANTHER" id="PTHR30008">
    <property type="entry name" value="EXODEOXYRIBONUCLEASE 7 LARGE SUBUNIT"/>
    <property type="match status" value="1"/>
</dbReference>
<comment type="function">
    <text evidence="5">Bidirectionally degrades single-stranded DNA into large acid-insoluble oligonucleotides, which are then degraded further into small acid-soluble oligonucleotides.</text>
</comment>
<dbReference type="AlphaFoldDB" id="A0A966LX01"/>
<dbReference type="CDD" id="cd04489">
    <property type="entry name" value="ExoVII_LU_OBF"/>
    <property type="match status" value="1"/>
</dbReference>
<proteinExistence type="inferred from homology"/>
<evidence type="ECO:0000256" key="6">
    <source>
        <dbReference type="RuleBase" id="RU004355"/>
    </source>
</evidence>
<comment type="caution">
    <text evidence="9">The sequence shown here is derived from an EMBL/GenBank/DDBJ whole genome shotgun (WGS) entry which is preliminary data.</text>
</comment>
<comment type="similarity">
    <text evidence="5 6">Belongs to the XseA family.</text>
</comment>
<accession>A0A966LX01</accession>
<dbReference type="PANTHER" id="PTHR30008:SF0">
    <property type="entry name" value="EXODEOXYRIBONUCLEASE 7 LARGE SUBUNIT"/>
    <property type="match status" value="1"/>
</dbReference>
<gene>
    <name evidence="5 9" type="primary">xseA</name>
    <name evidence="9" type="ORF">EBX29_01320</name>
</gene>
<dbReference type="NCBIfam" id="TIGR00237">
    <property type="entry name" value="xseA"/>
    <property type="match status" value="1"/>
</dbReference>
<comment type="catalytic activity">
    <reaction evidence="5 6">
        <text>Exonucleolytic cleavage in either 5'- to 3'- or 3'- to 5'-direction to yield nucleoside 5'-phosphates.</text>
        <dbReference type="EC" id="3.1.11.6"/>
    </reaction>
</comment>
<sequence length="395" mass="44504">MKNIPEFSVSEITSLTKNILEENFERVRIRGEVSKIKENKGHLYFSLKDENFVINAICWSSVVPLLQVFPEEGMEVVAEGKITTYAKSSISSYQIKVDQIELQGEGALLKLIEQRKKKLQAEGYFNEEHKKPIPFIPNKIGVITSPTGAVIMDIINRVKDRYPTHLLVYPISVQGNKSAREIIEGIEFFNNKINVDTIIIARGGGGVEDLLSFNDENVVKAAFASKIPIISAIGHETDFTLLDFVADYRASTPTAAAEKAVPEKNNLIDKIFALHKQLISSFNLLLKEKDKNIYQLVKSLNIKNLKNLIKEKKDKVKSFDKSLASLLKNKFKYFQLNLNSIFSRLNSLDTNKILRRGFSIVRDLNGNIICKKVQANKSNDITIELSDGKINAKIS</sequence>
<evidence type="ECO:0000256" key="4">
    <source>
        <dbReference type="ARBA" id="ARBA00022839"/>
    </source>
</evidence>
<dbReference type="EC" id="3.1.11.6" evidence="5"/>
<dbReference type="EMBL" id="RGMI01000037">
    <property type="protein sequence ID" value="NCU50403.1"/>
    <property type="molecule type" value="Genomic_DNA"/>
</dbReference>
<dbReference type="GO" id="GO:0006308">
    <property type="term" value="P:DNA catabolic process"/>
    <property type="evidence" value="ECO:0007669"/>
    <property type="project" value="UniProtKB-UniRule"/>
</dbReference>
<evidence type="ECO:0000256" key="1">
    <source>
        <dbReference type="ARBA" id="ARBA00022490"/>
    </source>
</evidence>
<comment type="subcellular location">
    <subcellularLocation>
        <location evidence="5 6">Cytoplasm</location>
    </subcellularLocation>
</comment>
<protein>
    <recommendedName>
        <fullName evidence="5">Exodeoxyribonuclease 7 large subunit</fullName>
        <ecNumber evidence="5">3.1.11.6</ecNumber>
    </recommendedName>
    <alternativeName>
        <fullName evidence="5">Exodeoxyribonuclease VII large subunit</fullName>
        <shortName evidence="5">Exonuclease VII large subunit</shortName>
    </alternativeName>
</protein>
<keyword evidence="2 5" id="KW-0540">Nuclease</keyword>
<dbReference type="HAMAP" id="MF_00378">
    <property type="entry name" value="Exonuc_7_L"/>
    <property type="match status" value="1"/>
</dbReference>
<dbReference type="Pfam" id="PF13742">
    <property type="entry name" value="tRNA_anti_2"/>
    <property type="match status" value="1"/>
</dbReference>
<organism evidence="9 10">
    <name type="scientific">Candidatus Fonsibacter lacus</name>
    <dbReference type="NCBI Taxonomy" id="2576439"/>
    <lineage>
        <taxon>Bacteria</taxon>
        <taxon>Pseudomonadati</taxon>
        <taxon>Pseudomonadota</taxon>
        <taxon>Alphaproteobacteria</taxon>
        <taxon>Candidatus Pelagibacterales</taxon>
        <taxon>Candidatus Pelagibacterales incertae sedis</taxon>
        <taxon>Candidatus Fonsibacter</taxon>
    </lineage>
</organism>
<dbReference type="Proteomes" id="UP000699985">
    <property type="component" value="Unassembled WGS sequence"/>
</dbReference>
<comment type="subunit">
    <text evidence="5">Heterooligomer composed of large and small subunits.</text>
</comment>
<reference evidence="9" key="1">
    <citation type="submission" date="2018-10" db="EMBL/GenBank/DDBJ databases">
        <title>Iterative Subtractive Binning of Freshwater Chronoseries Metagenomes Recovers Nearly Complete Genomes from over Four Hundred Novel Species.</title>
        <authorList>
            <person name="Rodriguez-R L.M."/>
            <person name="Tsementzi D."/>
            <person name="Luo C."/>
            <person name="Konstantinidis K.T."/>
        </authorList>
    </citation>
    <scope>NUCLEOTIDE SEQUENCE</scope>
    <source>
        <strain evidence="9">WB8_1A_003</strain>
    </source>
</reference>
<keyword evidence="4 5" id="KW-0269">Exonuclease</keyword>
<evidence type="ECO:0000313" key="9">
    <source>
        <dbReference type="EMBL" id="NCU50403.1"/>
    </source>
</evidence>
<evidence type="ECO:0000256" key="5">
    <source>
        <dbReference type="HAMAP-Rule" id="MF_00378"/>
    </source>
</evidence>
<dbReference type="GO" id="GO:0005737">
    <property type="term" value="C:cytoplasm"/>
    <property type="evidence" value="ECO:0007669"/>
    <property type="project" value="UniProtKB-SubCell"/>
</dbReference>
<evidence type="ECO:0000259" key="7">
    <source>
        <dbReference type="Pfam" id="PF02601"/>
    </source>
</evidence>
<evidence type="ECO:0000259" key="8">
    <source>
        <dbReference type="Pfam" id="PF13742"/>
    </source>
</evidence>
<evidence type="ECO:0000313" key="10">
    <source>
        <dbReference type="Proteomes" id="UP000699985"/>
    </source>
</evidence>
<dbReference type="Pfam" id="PF02601">
    <property type="entry name" value="Exonuc_VII_L"/>
    <property type="match status" value="1"/>
</dbReference>
<dbReference type="InterPro" id="IPR003753">
    <property type="entry name" value="Exonuc_VII_L"/>
</dbReference>
<dbReference type="GO" id="GO:0003676">
    <property type="term" value="F:nucleic acid binding"/>
    <property type="evidence" value="ECO:0007669"/>
    <property type="project" value="InterPro"/>
</dbReference>
<evidence type="ECO:0000256" key="3">
    <source>
        <dbReference type="ARBA" id="ARBA00022801"/>
    </source>
</evidence>
<keyword evidence="1 5" id="KW-0963">Cytoplasm</keyword>